<feature type="domain" description="Calmodulin binding protein C-terminal" evidence="11">
    <location>
        <begin position="312"/>
        <end position="373"/>
    </location>
</feature>
<comment type="similarity">
    <text evidence="2">Belongs to the plant ACBP60 protein family.</text>
</comment>
<gene>
    <name evidence="12" type="ORF">POM88_051069</name>
</gene>
<dbReference type="GO" id="GO:0005516">
    <property type="term" value="F:calmodulin binding"/>
    <property type="evidence" value="ECO:0007669"/>
    <property type="project" value="InterPro"/>
</dbReference>
<dbReference type="GO" id="GO:0080142">
    <property type="term" value="P:regulation of salicylic acid biosynthetic process"/>
    <property type="evidence" value="ECO:0007669"/>
    <property type="project" value="TreeGrafter"/>
</dbReference>
<protein>
    <submittedName>
        <fullName evidence="12">Uncharacterized protein</fullName>
    </submittedName>
</protein>
<dbReference type="InterPro" id="IPR046830">
    <property type="entry name" value="Calmod_bind_M"/>
</dbReference>
<dbReference type="GO" id="GO:0003700">
    <property type="term" value="F:DNA-binding transcription factor activity"/>
    <property type="evidence" value="ECO:0007669"/>
    <property type="project" value="TreeGrafter"/>
</dbReference>
<dbReference type="Proteomes" id="UP001237642">
    <property type="component" value="Unassembled WGS sequence"/>
</dbReference>
<dbReference type="PANTHER" id="PTHR31713">
    <property type="entry name" value="OS02G0177800 PROTEIN"/>
    <property type="match status" value="1"/>
</dbReference>
<comment type="subcellular location">
    <subcellularLocation>
        <location evidence="1">Nucleus</location>
    </subcellularLocation>
</comment>
<reference evidence="12" key="2">
    <citation type="submission" date="2023-05" db="EMBL/GenBank/DDBJ databases">
        <authorList>
            <person name="Schelkunov M.I."/>
        </authorList>
    </citation>
    <scope>NUCLEOTIDE SEQUENCE</scope>
    <source>
        <strain evidence="12">Hsosn_3</strain>
        <tissue evidence="12">Leaf</tissue>
    </source>
</reference>
<evidence type="ECO:0000259" key="10">
    <source>
        <dbReference type="Pfam" id="PF20451"/>
    </source>
</evidence>
<keyword evidence="4" id="KW-0238">DNA-binding</keyword>
<evidence type="ECO:0000256" key="1">
    <source>
        <dbReference type="ARBA" id="ARBA00004123"/>
    </source>
</evidence>
<accession>A0AAD8M3D4</accession>
<organism evidence="12 13">
    <name type="scientific">Heracleum sosnowskyi</name>
    <dbReference type="NCBI Taxonomy" id="360622"/>
    <lineage>
        <taxon>Eukaryota</taxon>
        <taxon>Viridiplantae</taxon>
        <taxon>Streptophyta</taxon>
        <taxon>Embryophyta</taxon>
        <taxon>Tracheophyta</taxon>
        <taxon>Spermatophyta</taxon>
        <taxon>Magnoliopsida</taxon>
        <taxon>eudicotyledons</taxon>
        <taxon>Gunneridae</taxon>
        <taxon>Pentapetalae</taxon>
        <taxon>asterids</taxon>
        <taxon>campanulids</taxon>
        <taxon>Apiales</taxon>
        <taxon>Apiaceae</taxon>
        <taxon>Apioideae</taxon>
        <taxon>apioid superclade</taxon>
        <taxon>Tordylieae</taxon>
        <taxon>Tordyliinae</taxon>
        <taxon>Heracleum</taxon>
    </lineage>
</organism>
<keyword evidence="13" id="KW-1185">Reference proteome</keyword>
<dbReference type="PANTHER" id="PTHR31713:SF14">
    <property type="entry name" value="CALMODULIN-BINDING PROTEIN 60 A"/>
    <property type="match status" value="1"/>
</dbReference>
<evidence type="ECO:0000256" key="7">
    <source>
        <dbReference type="ARBA" id="ARBA00023242"/>
    </source>
</evidence>
<dbReference type="EMBL" id="JAUIZM010000011">
    <property type="protein sequence ID" value="KAK1357813.1"/>
    <property type="molecule type" value="Genomic_DNA"/>
</dbReference>
<evidence type="ECO:0000256" key="8">
    <source>
        <dbReference type="SAM" id="MobiDB-lite"/>
    </source>
</evidence>
<dbReference type="AlphaFoldDB" id="A0AAD8M3D4"/>
<evidence type="ECO:0000256" key="3">
    <source>
        <dbReference type="ARBA" id="ARBA00023015"/>
    </source>
</evidence>
<dbReference type="Pfam" id="PF20451">
    <property type="entry name" value="Calmod_bind_M"/>
    <property type="match status" value="1"/>
</dbReference>
<reference evidence="12" key="1">
    <citation type="submission" date="2023-02" db="EMBL/GenBank/DDBJ databases">
        <title>Genome of toxic invasive species Heracleum sosnowskyi carries increased number of genes despite the absence of recent whole-genome duplications.</title>
        <authorList>
            <person name="Schelkunov M."/>
            <person name="Shtratnikova V."/>
            <person name="Makarenko M."/>
            <person name="Klepikova A."/>
            <person name="Omelchenko D."/>
            <person name="Novikova G."/>
            <person name="Obukhova E."/>
            <person name="Bogdanov V."/>
            <person name="Penin A."/>
            <person name="Logacheva M."/>
        </authorList>
    </citation>
    <scope>NUCLEOTIDE SEQUENCE</scope>
    <source>
        <strain evidence="12">Hsosn_3</strain>
        <tissue evidence="12">Leaf</tissue>
    </source>
</reference>
<evidence type="ECO:0000256" key="2">
    <source>
        <dbReference type="ARBA" id="ARBA00007214"/>
    </source>
</evidence>
<evidence type="ECO:0000256" key="5">
    <source>
        <dbReference type="ARBA" id="ARBA00023159"/>
    </source>
</evidence>
<evidence type="ECO:0000259" key="9">
    <source>
        <dbReference type="Pfam" id="PF07887"/>
    </source>
</evidence>
<dbReference type="GO" id="GO:0005634">
    <property type="term" value="C:nucleus"/>
    <property type="evidence" value="ECO:0007669"/>
    <property type="project" value="UniProtKB-SubCell"/>
</dbReference>
<feature type="region of interest" description="Disordered" evidence="8">
    <location>
        <begin position="1"/>
        <end position="20"/>
    </location>
</feature>
<dbReference type="InterPro" id="IPR046829">
    <property type="entry name" value="Calmod_bind_C"/>
</dbReference>
<dbReference type="Pfam" id="PF20452">
    <property type="entry name" value="Calmod_bind_C"/>
    <property type="match status" value="1"/>
</dbReference>
<dbReference type="InterPro" id="IPR012416">
    <property type="entry name" value="CBP60"/>
</dbReference>
<keyword evidence="5" id="KW-0010">Activator</keyword>
<evidence type="ECO:0000256" key="6">
    <source>
        <dbReference type="ARBA" id="ARBA00023163"/>
    </source>
</evidence>
<feature type="domain" description="Calmodulin binding protein-like N-terminal" evidence="9">
    <location>
        <begin position="85"/>
        <end position="230"/>
    </location>
</feature>
<proteinExistence type="inferred from homology"/>
<dbReference type="Pfam" id="PF07887">
    <property type="entry name" value="Calmodulin_bind"/>
    <property type="match status" value="1"/>
</dbReference>
<evidence type="ECO:0000256" key="4">
    <source>
        <dbReference type="ARBA" id="ARBA00023125"/>
    </source>
</evidence>
<keyword evidence="6" id="KW-0804">Transcription</keyword>
<comment type="caution">
    <text evidence="12">The sequence shown here is derived from an EMBL/GenBank/DDBJ whole genome shotgun (WGS) entry which is preliminary data.</text>
</comment>
<name>A0AAD8M3D4_9APIA</name>
<evidence type="ECO:0000313" key="13">
    <source>
        <dbReference type="Proteomes" id="UP001237642"/>
    </source>
</evidence>
<keyword evidence="7" id="KW-0539">Nucleus</keyword>
<dbReference type="InterPro" id="IPR046831">
    <property type="entry name" value="Calmodulin_bind_N"/>
</dbReference>
<sequence length="431" mass="48438">MSARGQLIQSEDNNTSEDDKLTTVSAITKEKRAVRIMQRFLGPIADDSVFRRVANEILKLEKENPMHYIPCILCRQRNAYEPRCLRLMFLQKVSSPVLTSCLIKGEGGNSIKVALVDSQTEEVVKSGPEATAEVEILVLKGDYAGHEAFNGKSEDFNNRIVSKMEGKTSVLQGATTLRLKEGISSIDNLSFTQNSGWTRILKLCLGARAVNSFPGTTIEPAETESFDLKDNRVTAYAKKEVPSLLDKVSGLKHIGRGITKRLNNGSIKTVKDLLVVLNTNPQRLQEILKVSTKTWEEVTDHAKTCIIDDKAVHVYFDPDSQQKCGAVFDVIGQVKGSLKESRYFPMNMLSDVEQKDAQRMVVRAFEHWEKVGTYKDVNSLLEEFPQTLASTMTENPNQFISCYSPLFDTWEEPGYIYLVTKTWFFCTVLIL</sequence>
<evidence type="ECO:0000259" key="11">
    <source>
        <dbReference type="Pfam" id="PF20452"/>
    </source>
</evidence>
<keyword evidence="3" id="KW-0805">Transcription regulation</keyword>
<evidence type="ECO:0000313" key="12">
    <source>
        <dbReference type="EMBL" id="KAK1357813.1"/>
    </source>
</evidence>
<dbReference type="GO" id="GO:0043565">
    <property type="term" value="F:sequence-specific DNA binding"/>
    <property type="evidence" value="ECO:0007669"/>
    <property type="project" value="TreeGrafter"/>
</dbReference>
<feature type="domain" description="Calmodulin binding protein central" evidence="10">
    <location>
        <begin position="244"/>
        <end position="305"/>
    </location>
</feature>